<organism evidence="4 5">
    <name type="scientific">Acanthoscelides obtectus</name>
    <name type="common">Bean weevil</name>
    <name type="synonym">Bruchus obtectus</name>
    <dbReference type="NCBI Taxonomy" id="200917"/>
    <lineage>
        <taxon>Eukaryota</taxon>
        <taxon>Metazoa</taxon>
        <taxon>Ecdysozoa</taxon>
        <taxon>Arthropoda</taxon>
        <taxon>Hexapoda</taxon>
        <taxon>Insecta</taxon>
        <taxon>Pterygota</taxon>
        <taxon>Neoptera</taxon>
        <taxon>Endopterygota</taxon>
        <taxon>Coleoptera</taxon>
        <taxon>Polyphaga</taxon>
        <taxon>Cucujiformia</taxon>
        <taxon>Chrysomeloidea</taxon>
        <taxon>Chrysomelidae</taxon>
        <taxon>Bruchinae</taxon>
        <taxon>Bruchini</taxon>
        <taxon>Acanthoscelides</taxon>
    </lineage>
</organism>
<evidence type="ECO:0000256" key="1">
    <source>
        <dbReference type="ARBA" id="ARBA00005567"/>
    </source>
</evidence>
<evidence type="ECO:0000256" key="2">
    <source>
        <dbReference type="ARBA" id="ARBA00023121"/>
    </source>
</evidence>
<dbReference type="EMBL" id="CAKOFQ010007050">
    <property type="protein sequence ID" value="CAH1988788.1"/>
    <property type="molecule type" value="Genomic_DNA"/>
</dbReference>
<dbReference type="InterPro" id="IPR014352">
    <property type="entry name" value="FERM/acyl-CoA-bd_prot_sf"/>
</dbReference>
<dbReference type="GO" id="GO:0000062">
    <property type="term" value="F:fatty-acyl-CoA binding"/>
    <property type="evidence" value="ECO:0007669"/>
    <property type="project" value="InterPro"/>
</dbReference>
<proteinExistence type="inferred from homology"/>
<name>A0A9P0L6X1_ACAOB</name>
<evidence type="ECO:0000313" key="4">
    <source>
        <dbReference type="EMBL" id="CAH1988788.1"/>
    </source>
</evidence>
<comment type="similarity">
    <text evidence="1">Belongs to the ACBP family.</text>
</comment>
<dbReference type="PANTHER" id="PTHR23310">
    <property type="entry name" value="ACYL-COA-BINDING PROTEIN, ACBP"/>
    <property type="match status" value="1"/>
</dbReference>
<dbReference type="PROSITE" id="PS51228">
    <property type="entry name" value="ACB_2"/>
    <property type="match status" value="1"/>
</dbReference>
<dbReference type="OrthoDB" id="346910at2759"/>
<reference evidence="4" key="1">
    <citation type="submission" date="2022-03" db="EMBL/GenBank/DDBJ databases">
        <authorList>
            <person name="Sayadi A."/>
        </authorList>
    </citation>
    <scope>NUCLEOTIDE SEQUENCE</scope>
</reference>
<evidence type="ECO:0000313" key="5">
    <source>
        <dbReference type="Proteomes" id="UP001152888"/>
    </source>
</evidence>
<evidence type="ECO:0000259" key="3">
    <source>
        <dbReference type="PROSITE" id="PS51228"/>
    </source>
</evidence>
<dbReference type="PRINTS" id="PR00689">
    <property type="entry name" value="ACOABINDINGP"/>
</dbReference>
<gene>
    <name evidence="4" type="ORF">ACAOBT_LOCUS18654</name>
</gene>
<dbReference type="InterPro" id="IPR035984">
    <property type="entry name" value="Acyl-CoA-binding_sf"/>
</dbReference>
<keyword evidence="2" id="KW-0446">Lipid-binding</keyword>
<dbReference type="GO" id="GO:0006631">
    <property type="term" value="P:fatty acid metabolic process"/>
    <property type="evidence" value="ECO:0007669"/>
    <property type="project" value="TreeGrafter"/>
</dbReference>
<dbReference type="SUPFAM" id="SSF47027">
    <property type="entry name" value="Acyl-CoA binding protein"/>
    <property type="match status" value="1"/>
</dbReference>
<keyword evidence="5" id="KW-1185">Reference proteome</keyword>
<accession>A0A9P0L6X1</accession>
<dbReference type="InterPro" id="IPR000582">
    <property type="entry name" value="Acyl-CoA-binding_protein"/>
</dbReference>
<comment type="caution">
    <text evidence="4">The sequence shown here is derived from an EMBL/GenBank/DDBJ whole genome shotgun (WGS) entry which is preliminary data.</text>
</comment>
<sequence length="85" mass="9320">MSVQSKFKSACDQARNFKKRPADGDVLELYGLYKQATVGDVNKAKPSDSEGAAKWNAWNSKKGLAAKYAKEQYIANVNTLAPNHS</sequence>
<protein>
    <recommendedName>
        <fullName evidence="3">ACB domain-containing protein</fullName>
    </recommendedName>
</protein>
<dbReference type="PANTHER" id="PTHR23310:SF62">
    <property type="entry name" value="ACYL-COA BINDING PROTEIN 1, ISOFORM A"/>
    <property type="match status" value="1"/>
</dbReference>
<dbReference type="Pfam" id="PF00887">
    <property type="entry name" value="ACBP"/>
    <property type="match status" value="1"/>
</dbReference>
<dbReference type="AlphaFoldDB" id="A0A9P0L6X1"/>
<dbReference type="Gene3D" id="1.20.80.10">
    <property type="match status" value="1"/>
</dbReference>
<feature type="domain" description="ACB" evidence="3">
    <location>
        <begin position="3"/>
        <end position="85"/>
    </location>
</feature>
<dbReference type="Proteomes" id="UP001152888">
    <property type="component" value="Unassembled WGS sequence"/>
</dbReference>